<dbReference type="Gene3D" id="3.30.429.10">
    <property type="entry name" value="Macrophage Migration Inhibitory Factor"/>
    <property type="match status" value="1"/>
</dbReference>
<dbReference type="SUPFAM" id="SSF55331">
    <property type="entry name" value="Tautomerase/MIF"/>
    <property type="match status" value="1"/>
</dbReference>
<gene>
    <name evidence="1" type="ORF">CLV83_0589</name>
</gene>
<dbReference type="PANTHER" id="PTHR37950:SF1">
    <property type="entry name" value="4-HYDROXYPHENYLACETATE CATABOLISM PROTEIN"/>
    <property type="match status" value="1"/>
</dbReference>
<dbReference type="RefSeq" id="WP_132287243.1">
    <property type="nucleotide sequence ID" value="NZ_SMFU01000007.1"/>
</dbReference>
<organism evidence="1 2">
    <name type="scientific">Marinobacterium mangrovicola</name>
    <dbReference type="NCBI Taxonomy" id="1476959"/>
    <lineage>
        <taxon>Bacteria</taxon>
        <taxon>Pseudomonadati</taxon>
        <taxon>Pseudomonadota</taxon>
        <taxon>Gammaproteobacteria</taxon>
        <taxon>Oceanospirillales</taxon>
        <taxon>Oceanospirillaceae</taxon>
        <taxon>Marinobacterium</taxon>
    </lineage>
</organism>
<reference evidence="1 2" key="1">
    <citation type="submission" date="2019-03" db="EMBL/GenBank/DDBJ databases">
        <title>Genomic Encyclopedia of Archaeal and Bacterial Type Strains, Phase II (KMG-II): from individual species to whole genera.</title>
        <authorList>
            <person name="Goeker M."/>
        </authorList>
    </citation>
    <scope>NUCLEOTIDE SEQUENCE [LARGE SCALE GENOMIC DNA]</scope>
    <source>
        <strain evidence="1 2">DSM 27697</strain>
    </source>
</reference>
<dbReference type="InterPro" id="IPR004220">
    <property type="entry name" value="5-COMe_2-OHmuconate_Isoase"/>
</dbReference>
<keyword evidence="2" id="KW-1185">Reference proteome</keyword>
<keyword evidence="1" id="KW-0413">Isomerase</keyword>
<dbReference type="PANTHER" id="PTHR37950">
    <property type="entry name" value="4-HYDROXYPHENYLACETATE CATABOLISM PROTEIN"/>
    <property type="match status" value="1"/>
</dbReference>
<dbReference type="EMBL" id="SMFU01000007">
    <property type="protein sequence ID" value="TCK08504.1"/>
    <property type="molecule type" value="Genomic_DNA"/>
</dbReference>
<comment type="caution">
    <text evidence="1">The sequence shown here is derived from an EMBL/GenBank/DDBJ whole genome shotgun (WGS) entry which is preliminary data.</text>
</comment>
<evidence type="ECO:0000313" key="1">
    <source>
        <dbReference type="EMBL" id="TCK08504.1"/>
    </source>
</evidence>
<evidence type="ECO:0000313" key="2">
    <source>
        <dbReference type="Proteomes" id="UP000294546"/>
    </source>
</evidence>
<dbReference type="Pfam" id="PF02962">
    <property type="entry name" value="CHMI"/>
    <property type="match status" value="1"/>
</dbReference>
<accession>A0A4R1GJM7</accession>
<dbReference type="InterPro" id="IPR014347">
    <property type="entry name" value="Tautomerase/MIF_sf"/>
</dbReference>
<dbReference type="CDD" id="cd00580">
    <property type="entry name" value="CHMI"/>
    <property type="match status" value="1"/>
</dbReference>
<proteinExistence type="predicted"/>
<name>A0A4R1GJM7_9GAMM</name>
<protein>
    <submittedName>
        <fullName evidence="1">5-carboxymethyl-2-hydroxymuconate isomerase</fullName>
    </submittedName>
</protein>
<dbReference type="OrthoDB" id="9814215at2"/>
<dbReference type="Proteomes" id="UP000294546">
    <property type="component" value="Unassembled WGS sequence"/>
</dbReference>
<dbReference type="GO" id="GO:0008704">
    <property type="term" value="F:5-carboxymethyl-2-hydroxymuconate delta-isomerase activity"/>
    <property type="evidence" value="ECO:0007669"/>
    <property type="project" value="InterPro"/>
</dbReference>
<sequence>MPHCVIEHSNSIGADELLKAVFSGALKTGLFEPDGSDIKVRALGYESYMTGPSKADFVHVAVRILSGRSPRQRSELSGSVFNEIASLGYRDLSITVEIVDMDRDSYRKGI</sequence>
<dbReference type="AlphaFoldDB" id="A0A4R1GJM7"/>